<comment type="catalytic activity">
    <reaction evidence="2">
        <text>N-terminal N-formyl-L-methionyl-[peptide] + H2O = N-terminal L-methionyl-[peptide] + formate</text>
        <dbReference type="Rhea" id="RHEA:24420"/>
        <dbReference type="Rhea" id="RHEA-COMP:10639"/>
        <dbReference type="Rhea" id="RHEA-COMP:10640"/>
        <dbReference type="ChEBI" id="CHEBI:15377"/>
        <dbReference type="ChEBI" id="CHEBI:15740"/>
        <dbReference type="ChEBI" id="CHEBI:49298"/>
        <dbReference type="ChEBI" id="CHEBI:64731"/>
        <dbReference type="EC" id="3.5.1.88"/>
    </reaction>
</comment>
<dbReference type="Pfam" id="PF01327">
    <property type="entry name" value="Pep_deformylase"/>
    <property type="match status" value="1"/>
</dbReference>
<dbReference type="STRING" id="1798002.A2478_03870"/>
<dbReference type="Proteomes" id="UP000179001">
    <property type="component" value="Unassembled WGS sequence"/>
</dbReference>
<dbReference type="InterPro" id="IPR036821">
    <property type="entry name" value="Peptide_deformylase_sf"/>
</dbReference>
<dbReference type="HAMAP" id="MF_00163">
    <property type="entry name" value="Pep_deformylase"/>
    <property type="match status" value="1"/>
</dbReference>
<protein>
    <recommendedName>
        <fullName evidence="2">Peptide deformylase</fullName>
        <shortName evidence="2">PDF</shortName>
        <ecNumber evidence="2">3.5.1.88</ecNumber>
    </recommendedName>
    <alternativeName>
        <fullName evidence="2">Polypeptide deformylase</fullName>
    </alternativeName>
</protein>
<feature type="active site" evidence="2">
    <location>
        <position position="134"/>
    </location>
</feature>
<feature type="binding site" evidence="2">
    <location>
        <position position="137"/>
    </location>
    <ligand>
        <name>Fe cation</name>
        <dbReference type="ChEBI" id="CHEBI:24875"/>
    </ligand>
</feature>
<keyword evidence="2" id="KW-0479">Metal-binding</keyword>
<dbReference type="PIRSF" id="PIRSF004749">
    <property type="entry name" value="Pep_def"/>
    <property type="match status" value="1"/>
</dbReference>
<dbReference type="PANTHER" id="PTHR10458">
    <property type="entry name" value="PEPTIDE DEFORMYLASE"/>
    <property type="match status" value="1"/>
</dbReference>
<dbReference type="CDD" id="cd00487">
    <property type="entry name" value="Pep_deformylase"/>
    <property type="match status" value="1"/>
</dbReference>
<dbReference type="NCBIfam" id="TIGR00079">
    <property type="entry name" value="pept_deformyl"/>
    <property type="match status" value="1"/>
</dbReference>
<evidence type="ECO:0000256" key="1">
    <source>
        <dbReference type="ARBA" id="ARBA00010759"/>
    </source>
</evidence>
<keyword evidence="2" id="KW-0378">Hydrolase</keyword>
<comment type="function">
    <text evidence="2">Removes the formyl group from the N-terminal Met of newly synthesized proteins. Requires at least a dipeptide for an efficient rate of reaction. N-terminal L-methionine is a prerequisite for activity but the enzyme has broad specificity at other positions.</text>
</comment>
<proteinExistence type="inferred from homology"/>
<reference evidence="3 4" key="1">
    <citation type="journal article" date="2016" name="Nat. Commun.">
        <title>Thousands of microbial genomes shed light on interconnected biogeochemical processes in an aquifer system.</title>
        <authorList>
            <person name="Anantharaman K."/>
            <person name="Brown C.T."/>
            <person name="Hug L.A."/>
            <person name="Sharon I."/>
            <person name="Castelle C.J."/>
            <person name="Probst A.J."/>
            <person name="Thomas B.C."/>
            <person name="Singh A."/>
            <person name="Wilkins M.J."/>
            <person name="Karaoz U."/>
            <person name="Brodie E.L."/>
            <person name="Williams K.H."/>
            <person name="Hubbard S.S."/>
            <person name="Banfield J.F."/>
        </authorList>
    </citation>
    <scope>NUCLEOTIDE SEQUENCE [LARGE SCALE GENOMIC DNA]</scope>
</reference>
<dbReference type="AlphaFoldDB" id="A0A1F5T0F4"/>
<evidence type="ECO:0000313" key="3">
    <source>
        <dbReference type="EMBL" id="OGF32430.1"/>
    </source>
</evidence>
<dbReference type="EC" id="3.5.1.88" evidence="2"/>
<comment type="similarity">
    <text evidence="1 2">Belongs to the polypeptide deformylase family.</text>
</comment>
<feature type="binding site" evidence="2">
    <location>
        <position position="91"/>
    </location>
    <ligand>
        <name>Fe cation</name>
        <dbReference type="ChEBI" id="CHEBI:24875"/>
    </ligand>
</feature>
<comment type="cofactor">
    <cofactor evidence="2">
        <name>Fe(2+)</name>
        <dbReference type="ChEBI" id="CHEBI:29033"/>
    </cofactor>
    <text evidence="2">Binds 1 Fe(2+) ion.</text>
</comment>
<sequence>MLLEIIKLPNKNLRLKAREVQPKELQSEDMQKFIIDLIQTMREKDGIGLASTQVDKQLQIFVIATEDGAKVFVNPKIISKSWLKVEDEEGCLSVPEVFGIVKRSKRLLIKALDRNGDSFTLRAKGLLARVIQHENDHLNGVLFIDKVKKITSGEEILANLYKLQKSN</sequence>
<dbReference type="SUPFAM" id="SSF56420">
    <property type="entry name" value="Peptide deformylase"/>
    <property type="match status" value="1"/>
</dbReference>
<dbReference type="PRINTS" id="PR01576">
    <property type="entry name" value="PDEFORMYLASE"/>
</dbReference>
<accession>A0A1F5T0F4</accession>
<keyword evidence="2" id="KW-0648">Protein biosynthesis</keyword>
<dbReference type="NCBIfam" id="NF001159">
    <property type="entry name" value="PRK00150.1-3"/>
    <property type="match status" value="1"/>
</dbReference>
<organism evidence="3 4">
    <name type="scientific">Candidatus Falkowbacteria bacterium RIFOXYC2_FULL_36_12</name>
    <dbReference type="NCBI Taxonomy" id="1798002"/>
    <lineage>
        <taxon>Bacteria</taxon>
        <taxon>Candidatus Falkowiibacteriota</taxon>
    </lineage>
</organism>
<name>A0A1F5T0F4_9BACT</name>
<feature type="binding site" evidence="2">
    <location>
        <position position="133"/>
    </location>
    <ligand>
        <name>Fe cation</name>
        <dbReference type="ChEBI" id="CHEBI:24875"/>
    </ligand>
</feature>
<dbReference type="GO" id="GO:0006412">
    <property type="term" value="P:translation"/>
    <property type="evidence" value="ECO:0007669"/>
    <property type="project" value="UniProtKB-UniRule"/>
</dbReference>
<dbReference type="GO" id="GO:0042586">
    <property type="term" value="F:peptide deformylase activity"/>
    <property type="evidence" value="ECO:0007669"/>
    <property type="project" value="UniProtKB-UniRule"/>
</dbReference>
<dbReference type="GO" id="GO:0046872">
    <property type="term" value="F:metal ion binding"/>
    <property type="evidence" value="ECO:0007669"/>
    <property type="project" value="UniProtKB-KW"/>
</dbReference>
<dbReference type="EMBL" id="MFGJ01000006">
    <property type="protein sequence ID" value="OGF32430.1"/>
    <property type="molecule type" value="Genomic_DNA"/>
</dbReference>
<gene>
    <name evidence="2" type="primary">def</name>
    <name evidence="3" type="ORF">A2478_03870</name>
</gene>
<evidence type="ECO:0000313" key="4">
    <source>
        <dbReference type="Proteomes" id="UP000179001"/>
    </source>
</evidence>
<evidence type="ECO:0000256" key="2">
    <source>
        <dbReference type="HAMAP-Rule" id="MF_00163"/>
    </source>
</evidence>
<dbReference type="Gene3D" id="3.90.45.10">
    <property type="entry name" value="Peptide deformylase"/>
    <property type="match status" value="1"/>
</dbReference>
<dbReference type="InterPro" id="IPR023635">
    <property type="entry name" value="Peptide_deformylase"/>
</dbReference>
<comment type="caution">
    <text evidence="3">The sequence shown here is derived from an EMBL/GenBank/DDBJ whole genome shotgun (WGS) entry which is preliminary data.</text>
</comment>
<dbReference type="PANTHER" id="PTHR10458:SF22">
    <property type="entry name" value="PEPTIDE DEFORMYLASE"/>
    <property type="match status" value="1"/>
</dbReference>
<keyword evidence="2" id="KW-0408">Iron</keyword>